<evidence type="ECO:0000313" key="8">
    <source>
        <dbReference type="Proteomes" id="UP000092654"/>
    </source>
</evidence>
<dbReference type="PATRIC" id="fig|1230341.3.peg.1891"/>
<name>K2GLK6_9BACI</name>
<dbReference type="GO" id="GO:0009254">
    <property type="term" value="P:peptidoglycan turnover"/>
    <property type="evidence" value="ECO:0007669"/>
    <property type="project" value="TreeGrafter"/>
</dbReference>
<evidence type="ECO:0000313" key="5">
    <source>
        <dbReference type="EMBL" id="APC65563.1"/>
    </source>
</evidence>
<dbReference type="PANTHER" id="PTHR30480:SF16">
    <property type="entry name" value="GLYCOSIDE HYDROLASE FAMILY 3 DOMAIN PROTEIN"/>
    <property type="match status" value="1"/>
</dbReference>
<dbReference type="PANTHER" id="PTHR30480">
    <property type="entry name" value="BETA-HEXOSAMINIDASE-RELATED"/>
    <property type="match status" value="1"/>
</dbReference>
<keyword evidence="7" id="KW-1185">Reference proteome</keyword>
<evidence type="ECO:0000256" key="1">
    <source>
        <dbReference type="ARBA" id="ARBA00005336"/>
    </source>
</evidence>
<dbReference type="Proteomes" id="UP000011746">
    <property type="component" value="Unassembled WGS sequence"/>
</dbReference>
<proteinExistence type="inferred from homology"/>
<gene>
    <name evidence="5" type="ORF">AAV35_002590</name>
    <name evidence="6" type="ORF">MJ3_09193</name>
</gene>
<dbReference type="Gene3D" id="3.20.20.300">
    <property type="entry name" value="Glycoside hydrolase, family 3, N-terminal domain"/>
    <property type="match status" value="1"/>
</dbReference>
<reference evidence="5" key="3">
    <citation type="submission" date="2016-11" db="EMBL/GenBank/DDBJ databases">
        <title>Salimicrobium jeotgali MJ3, isolated from Myulchi jeot, a traditional Korean fermented seafood.</title>
        <authorList>
            <person name="Kim K.H."/>
            <person name="Jeon C.O."/>
            <person name="Jin H.M."/>
        </authorList>
    </citation>
    <scope>NUCLEOTIDE SEQUENCE</scope>
    <source>
        <strain evidence="5">MJ3</strain>
    </source>
</reference>
<dbReference type="Pfam" id="PF00933">
    <property type="entry name" value="Glyco_hydro_3"/>
    <property type="match status" value="1"/>
</dbReference>
<dbReference type="eggNOG" id="COG1472">
    <property type="taxonomic scope" value="Bacteria"/>
</dbReference>
<dbReference type="InterPro" id="IPR036881">
    <property type="entry name" value="Glyco_hydro_3_C_sf"/>
</dbReference>
<dbReference type="EMBL" id="AMPQ01000012">
    <property type="protein sequence ID" value="EKE31269.1"/>
    <property type="molecule type" value="Genomic_DNA"/>
</dbReference>
<dbReference type="InterPro" id="IPR050226">
    <property type="entry name" value="NagZ_Beta-hexosaminidase"/>
</dbReference>
<dbReference type="EMBL" id="CP011361">
    <property type="protein sequence ID" value="APC65563.1"/>
    <property type="molecule type" value="Genomic_DNA"/>
</dbReference>
<dbReference type="AlphaFoldDB" id="K2GLK6"/>
<comment type="similarity">
    <text evidence="1">Belongs to the glycosyl hydrolase 3 family.</text>
</comment>
<sequence length="493" mass="54848">MTIEKNNWTLEEKIGQLFCIGFDGEEMNEAVLTMIREKHVGNVILFSRNITSADQVRKLTDSLKEEGSRKSPLFVAIDQENGIVNRIPRDEANFPGARALGYIGDTQFTKEISVATASLLREFGIDMNLAPVLDVNSNRSNPVIGLRAFGEDKHTVMEHGVAFMEGHESQGVVACAKHFPGHGDTSTDSHLGIPVVDKSYSDLLKTDIPPFRKVIVEGCSALIISHVIYPALGEEKLPATLSPKVINEFLRETLGFDGVVVTDCLEMKAVSDNDTPKAAVQAFLAGADIMVISHTFEKQKQAIELLLQKVQQGEITEARINESFRRVMEMKSNYSVLKRSEVEKDKEKLEEEAYSRSLFINVPQGFIPAKRNNHVHVLRYLKSQGSKAEDQNDQHLYFAASKVTVTESISSERVAEDADVTILVTDAGYDDETAQKLISTLSKKEKPLLVIAIRTPYILDNLPDTIGAVATFNPSPNHVERVFREVVQKIFDY</sequence>
<dbReference type="InterPro" id="IPR036962">
    <property type="entry name" value="Glyco_hydro_3_N_sf"/>
</dbReference>
<dbReference type="InterPro" id="IPR017853">
    <property type="entry name" value="GH"/>
</dbReference>
<dbReference type="InterPro" id="IPR001764">
    <property type="entry name" value="Glyco_hydro_3_N"/>
</dbReference>
<dbReference type="STRING" id="1230341.AAV35_002590"/>
<evidence type="ECO:0000256" key="3">
    <source>
        <dbReference type="ARBA" id="ARBA00023295"/>
    </source>
</evidence>
<dbReference type="KEGG" id="sje:AAV35_002590"/>
<dbReference type="Proteomes" id="UP000092654">
    <property type="component" value="Chromosome"/>
</dbReference>
<reference evidence="6 7" key="1">
    <citation type="journal article" date="2012" name="J. Bacteriol.">
        <title>Draft Genome Sequence of Salimicrobium sp. Strain MJ3, Isolated from Myulchi-Jeot, Korean Fermented Seafood.</title>
        <authorList>
            <person name="Lee S.H."/>
            <person name="Jung J.Y."/>
            <person name="Jeon C.O."/>
        </authorList>
    </citation>
    <scope>NUCLEOTIDE SEQUENCE [LARGE SCALE GENOMIC DNA]</scope>
    <source>
        <strain evidence="6 7">MJ3</strain>
    </source>
</reference>
<dbReference type="Gene3D" id="3.40.50.1700">
    <property type="entry name" value="Glycoside hydrolase family 3 C-terminal domain"/>
    <property type="match status" value="1"/>
</dbReference>
<organism evidence="6 7">
    <name type="scientific">Salimicrobium jeotgali</name>
    <dbReference type="NCBI Taxonomy" id="1230341"/>
    <lineage>
        <taxon>Bacteria</taxon>
        <taxon>Bacillati</taxon>
        <taxon>Bacillota</taxon>
        <taxon>Bacilli</taxon>
        <taxon>Bacillales</taxon>
        <taxon>Bacillaceae</taxon>
        <taxon>Salimicrobium</taxon>
    </lineage>
</organism>
<evidence type="ECO:0000313" key="6">
    <source>
        <dbReference type="EMBL" id="EKE31269.1"/>
    </source>
</evidence>
<dbReference type="NCBIfam" id="NF003740">
    <property type="entry name" value="PRK05337.1"/>
    <property type="match status" value="1"/>
</dbReference>
<accession>K2GLK6</accession>
<dbReference type="GO" id="GO:0004553">
    <property type="term" value="F:hydrolase activity, hydrolyzing O-glycosyl compounds"/>
    <property type="evidence" value="ECO:0007669"/>
    <property type="project" value="InterPro"/>
</dbReference>
<evidence type="ECO:0000313" key="7">
    <source>
        <dbReference type="Proteomes" id="UP000011746"/>
    </source>
</evidence>
<evidence type="ECO:0000256" key="2">
    <source>
        <dbReference type="ARBA" id="ARBA00022801"/>
    </source>
</evidence>
<evidence type="ECO:0000259" key="4">
    <source>
        <dbReference type="Pfam" id="PF00933"/>
    </source>
</evidence>
<keyword evidence="2 6" id="KW-0378">Hydrolase</keyword>
<dbReference type="GO" id="GO:0005975">
    <property type="term" value="P:carbohydrate metabolic process"/>
    <property type="evidence" value="ECO:0007669"/>
    <property type="project" value="InterPro"/>
</dbReference>
<protein>
    <submittedName>
        <fullName evidence="6">Beta-N-acetylhexosaminidase/glycoside hydrolase family 3 domain-containing protein</fullName>
    </submittedName>
</protein>
<reference evidence="8" key="2">
    <citation type="submission" date="2015-06" db="EMBL/GenBank/DDBJ databases">
        <title>Salimicrobium jeotgali MJ3, isolated from Myulchi jeot, a traditional Korean fermented seafood.</title>
        <authorList>
            <person name="Kim K.H."/>
            <person name="Jeon C.O."/>
            <person name="Jin H.M."/>
        </authorList>
    </citation>
    <scope>NUCLEOTIDE SEQUENCE [LARGE SCALE GENOMIC DNA]</scope>
    <source>
        <strain evidence="8">MJ3</strain>
    </source>
</reference>
<keyword evidence="3" id="KW-0326">Glycosidase</keyword>
<dbReference type="RefSeq" id="WP_008590724.1">
    <property type="nucleotide sequence ID" value="NZ_AMPQ01000012.1"/>
</dbReference>
<dbReference type="SUPFAM" id="SSF51445">
    <property type="entry name" value="(Trans)glycosidases"/>
    <property type="match status" value="1"/>
</dbReference>
<feature type="domain" description="Glycoside hydrolase family 3 N-terminal" evidence="4">
    <location>
        <begin position="9"/>
        <end position="329"/>
    </location>
</feature>